<keyword evidence="2 5" id="KW-0489">Methyltransferase</keyword>
<dbReference type="PROSITE" id="PS51679">
    <property type="entry name" value="SAM_MT_C5"/>
    <property type="match status" value="1"/>
</dbReference>
<dbReference type="SUPFAM" id="SSF53335">
    <property type="entry name" value="S-adenosyl-L-methionine-dependent methyltransferases"/>
    <property type="match status" value="1"/>
</dbReference>
<gene>
    <name evidence="6" type="ORF">BDW02DRAFT_598105</name>
</gene>
<dbReference type="PANTHER" id="PTHR10629">
    <property type="entry name" value="CYTOSINE-SPECIFIC METHYLTRANSFERASE"/>
    <property type="match status" value="1"/>
</dbReference>
<evidence type="ECO:0000256" key="5">
    <source>
        <dbReference type="PROSITE-ProRule" id="PRU01016"/>
    </source>
</evidence>
<keyword evidence="7" id="KW-1185">Reference proteome</keyword>
<dbReference type="GO" id="GO:0032259">
    <property type="term" value="P:methylation"/>
    <property type="evidence" value="ECO:0007669"/>
    <property type="project" value="UniProtKB-KW"/>
</dbReference>
<proteinExistence type="inferred from homology"/>
<dbReference type="GO" id="GO:0003677">
    <property type="term" value="F:DNA binding"/>
    <property type="evidence" value="ECO:0007669"/>
    <property type="project" value="TreeGrafter"/>
</dbReference>
<evidence type="ECO:0000313" key="6">
    <source>
        <dbReference type="EMBL" id="KAF1834571.1"/>
    </source>
</evidence>
<sequence>MAGHSIDEAISVSEDENDAETWLQDEVDIQQYDNDSDEVDDDFAIVDPPPTLFEPCPTEFELPSLSLVGKLVQRGTIVELEDRTGRTSGRLLSGDFLLVRKIVENTATEEVVLRGYLMRRVECIAPLFDRKLNDLFMLIEVHEDDPRPPFVQGLHSVRPEEVVGIRRCVFTNLSYELQGQSHVNHTVAHRNTRAETRAWIFHNGTLICRWVHVIELFRGTKGRTSYGGEARRMYKREVADFSEATDPTHKNKSEAKRVASAQRTHHVPSKTPQHLPQKTRVFTLGDVFCGIGGVSEAARQAGYHVLWGLEKDPKAMSAYRENFPGAIHLEMDAHDFPGIVKRSQHGCDHVHLSFPCCFWSQSHTTAGKNDQANLEALFTVAPTLAGIKSKTFSLEQAPGLIKIQKHRLYWRILLNSILNEGYSVRYKVQEQAWFGVGQHRARLVVVGAKIGIPIPPLPAPRYGPPGAGLRRYVTIADSLRFLEQCAHSLRGDPYHQPNSEIRTRNGEVLDPNRNLARCVTTSGGENLHYLGTRPYTARELSQFQGMPLTFHFSGRPNEAKKQVGNVWPVKPCRVYFELWAAHMEAFYAGMIDPEDEVLDLYSYLEDKGITIPKPAAIDIDKFNTPSRRSRNPQPEFRYLPQIEKTVKPRVPLQLWGKRKEIDAPPQRTRRNDANAVHESLQSVCSQAVWRGDIPLC</sequence>
<name>A0A6A5KF08_9PLEO</name>
<dbReference type="InterPro" id="IPR001525">
    <property type="entry name" value="C5_MeTfrase"/>
</dbReference>
<dbReference type="Gene3D" id="3.90.120.10">
    <property type="entry name" value="DNA Methylase, subunit A, domain 2"/>
    <property type="match status" value="1"/>
</dbReference>
<accession>A0A6A5KF08</accession>
<dbReference type="EMBL" id="ML975300">
    <property type="protein sequence ID" value="KAF1834571.1"/>
    <property type="molecule type" value="Genomic_DNA"/>
</dbReference>
<evidence type="ECO:0000313" key="7">
    <source>
        <dbReference type="Proteomes" id="UP000800040"/>
    </source>
</evidence>
<dbReference type="OrthoDB" id="414133at2759"/>
<comment type="similarity">
    <text evidence="5">Belongs to the class I-like SAM-binding methyltransferase superfamily. C5-methyltransferase family.</text>
</comment>
<dbReference type="Pfam" id="PF00145">
    <property type="entry name" value="DNA_methylase"/>
    <property type="match status" value="1"/>
</dbReference>
<dbReference type="GO" id="GO:0044027">
    <property type="term" value="P:negative regulation of gene expression via chromosomal CpG island methylation"/>
    <property type="evidence" value="ECO:0007669"/>
    <property type="project" value="TreeGrafter"/>
</dbReference>
<dbReference type="GO" id="GO:0005634">
    <property type="term" value="C:nucleus"/>
    <property type="evidence" value="ECO:0007669"/>
    <property type="project" value="TreeGrafter"/>
</dbReference>
<evidence type="ECO:0000256" key="2">
    <source>
        <dbReference type="ARBA" id="ARBA00022603"/>
    </source>
</evidence>
<dbReference type="EC" id="2.1.1.37" evidence="1"/>
<reference evidence="6" key="1">
    <citation type="submission" date="2020-01" db="EMBL/GenBank/DDBJ databases">
        <authorList>
            <consortium name="DOE Joint Genome Institute"/>
            <person name="Haridas S."/>
            <person name="Albert R."/>
            <person name="Binder M."/>
            <person name="Bloem J."/>
            <person name="Labutti K."/>
            <person name="Salamov A."/>
            <person name="Andreopoulos B."/>
            <person name="Baker S.E."/>
            <person name="Barry K."/>
            <person name="Bills G."/>
            <person name="Bluhm B.H."/>
            <person name="Cannon C."/>
            <person name="Castanera R."/>
            <person name="Culley D.E."/>
            <person name="Daum C."/>
            <person name="Ezra D."/>
            <person name="Gonzalez J.B."/>
            <person name="Henrissat B."/>
            <person name="Kuo A."/>
            <person name="Liang C."/>
            <person name="Lipzen A."/>
            <person name="Lutzoni F."/>
            <person name="Magnuson J."/>
            <person name="Mondo S."/>
            <person name="Nolan M."/>
            <person name="Ohm R."/>
            <person name="Pangilinan J."/>
            <person name="Park H.-J."/>
            <person name="Ramirez L."/>
            <person name="Alfaro M."/>
            <person name="Sun H."/>
            <person name="Tritt A."/>
            <person name="Yoshinaga Y."/>
            <person name="Zwiers L.-H."/>
            <person name="Turgeon B.G."/>
            <person name="Goodwin S.B."/>
            <person name="Spatafora J.W."/>
            <person name="Crous P.W."/>
            <person name="Grigoriev I.V."/>
        </authorList>
    </citation>
    <scope>NUCLEOTIDE SEQUENCE</scope>
    <source>
        <strain evidence="6">P77</strain>
    </source>
</reference>
<dbReference type="InterPro" id="IPR029063">
    <property type="entry name" value="SAM-dependent_MTases_sf"/>
</dbReference>
<dbReference type="InterPro" id="IPR050390">
    <property type="entry name" value="C5-Methyltransferase"/>
</dbReference>
<dbReference type="GO" id="GO:0003886">
    <property type="term" value="F:DNA (cytosine-5-)-methyltransferase activity"/>
    <property type="evidence" value="ECO:0007669"/>
    <property type="project" value="UniProtKB-EC"/>
</dbReference>
<evidence type="ECO:0000256" key="4">
    <source>
        <dbReference type="ARBA" id="ARBA00022691"/>
    </source>
</evidence>
<dbReference type="PANTHER" id="PTHR10629:SF52">
    <property type="entry name" value="DNA (CYTOSINE-5)-METHYLTRANSFERASE 1"/>
    <property type="match status" value="1"/>
</dbReference>
<keyword evidence="3 5" id="KW-0808">Transferase</keyword>
<dbReference type="PRINTS" id="PR00105">
    <property type="entry name" value="C5METTRFRASE"/>
</dbReference>
<feature type="active site" evidence="5">
    <location>
        <position position="356"/>
    </location>
</feature>
<keyword evidence="4 5" id="KW-0949">S-adenosyl-L-methionine</keyword>
<evidence type="ECO:0000256" key="3">
    <source>
        <dbReference type="ARBA" id="ARBA00022679"/>
    </source>
</evidence>
<organism evidence="6 7">
    <name type="scientific">Decorospora gaudefroyi</name>
    <dbReference type="NCBI Taxonomy" id="184978"/>
    <lineage>
        <taxon>Eukaryota</taxon>
        <taxon>Fungi</taxon>
        <taxon>Dikarya</taxon>
        <taxon>Ascomycota</taxon>
        <taxon>Pezizomycotina</taxon>
        <taxon>Dothideomycetes</taxon>
        <taxon>Pleosporomycetidae</taxon>
        <taxon>Pleosporales</taxon>
        <taxon>Pleosporineae</taxon>
        <taxon>Pleosporaceae</taxon>
        <taxon>Decorospora</taxon>
    </lineage>
</organism>
<protein>
    <recommendedName>
        <fullName evidence="1">DNA (cytosine-5-)-methyltransferase</fullName>
        <ecNumber evidence="1">2.1.1.37</ecNumber>
    </recommendedName>
</protein>
<dbReference type="Gene3D" id="3.40.50.150">
    <property type="entry name" value="Vaccinia Virus protein VP39"/>
    <property type="match status" value="1"/>
</dbReference>
<dbReference type="AlphaFoldDB" id="A0A6A5KF08"/>
<evidence type="ECO:0000256" key="1">
    <source>
        <dbReference type="ARBA" id="ARBA00011975"/>
    </source>
</evidence>
<dbReference type="Proteomes" id="UP000800040">
    <property type="component" value="Unassembled WGS sequence"/>
</dbReference>